<protein>
    <submittedName>
        <fullName evidence="2">Uncharacterized protein</fullName>
    </submittedName>
</protein>
<sequence length="118" mass="13825">MSEVKLVGNRPYVASHLGSLRLPSTQMDLGNLRTLLERLFTLKYTILIQESYYVLIEHKKQATKRSMESKQNVEIPPYSLSSTNKYTLWVRGAWFPPSTKKDRRYQDEWSPSLFSHSE</sequence>
<proteinExistence type="predicted"/>
<gene>
    <name evidence="2" type="ORF">BCV72DRAFT_211623</name>
</gene>
<evidence type="ECO:0000256" key="1">
    <source>
        <dbReference type="SAM" id="MobiDB-lite"/>
    </source>
</evidence>
<feature type="region of interest" description="Disordered" evidence="1">
    <location>
        <begin position="96"/>
        <end position="118"/>
    </location>
</feature>
<name>A0A1X0QWY0_RHIZD</name>
<organism evidence="2">
    <name type="scientific">Rhizopus microsporus var. microsporus</name>
    <dbReference type="NCBI Taxonomy" id="86635"/>
    <lineage>
        <taxon>Eukaryota</taxon>
        <taxon>Fungi</taxon>
        <taxon>Fungi incertae sedis</taxon>
        <taxon>Mucoromycota</taxon>
        <taxon>Mucoromycotina</taxon>
        <taxon>Mucoromycetes</taxon>
        <taxon>Mucorales</taxon>
        <taxon>Mucorineae</taxon>
        <taxon>Rhizopodaceae</taxon>
        <taxon>Rhizopus</taxon>
    </lineage>
</organism>
<evidence type="ECO:0000313" key="2">
    <source>
        <dbReference type="EMBL" id="ORE04280.1"/>
    </source>
</evidence>
<dbReference type="OrthoDB" id="2287945at2759"/>
<dbReference type="Proteomes" id="UP000242414">
    <property type="component" value="Unassembled WGS sequence"/>
</dbReference>
<dbReference type="AlphaFoldDB" id="A0A1X0QWY0"/>
<reference evidence="2" key="1">
    <citation type="journal article" date="2016" name="Proc. Natl. Acad. Sci. U.S.A.">
        <title>Lipid metabolic changes in an early divergent fungus govern the establishment of a mutualistic symbiosis with endobacteria.</title>
        <authorList>
            <person name="Lastovetsky O.A."/>
            <person name="Gaspar M.L."/>
            <person name="Mondo S.J."/>
            <person name="LaButti K.M."/>
            <person name="Sandor L."/>
            <person name="Grigoriev I.V."/>
            <person name="Henry S.A."/>
            <person name="Pawlowska T.E."/>
        </authorList>
    </citation>
    <scope>NUCLEOTIDE SEQUENCE [LARGE SCALE GENOMIC DNA]</scope>
    <source>
        <strain evidence="2">ATCC 52814</strain>
    </source>
</reference>
<dbReference type="VEuPathDB" id="FungiDB:BCV72DRAFT_211623"/>
<accession>A0A1X0QWY0</accession>
<dbReference type="EMBL" id="KV921976">
    <property type="protein sequence ID" value="ORE04280.1"/>
    <property type="molecule type" value="Genomic_DNA"/>
</dbReference>